<evidence type="ECO:0000313" key="2">
    <source>
        <dbReference type="Proteomes" id="UP000734823"/>
    </source>
</evidence>
<gene>
    <name evidence="1" type="ORF">GPZ80_13675</name>
</gene>
<dbReference type="SUPFAM" id="SSF102114">
    <property type="entry name" value="Radical SAM enzymes"/>
    <property type="match status" value="1"/>
</dbReference>
<accession>A0ABR7L6A1</accession>
<name>A0ABR7L6A1_9PSEU</name>
<keyword evidence="2" id="KW-1185">Reference proteome</keyword>
<dbReference type="RefSeq" id="WP_187220724.1">
    <property type="nucleotide sequence ID" value="NZ_JABVED010000007.1"/>
</dbReference>
<dbReference type="InterPro" id="IPR058240">
    <property type="entry name" value="rSAM_sf"/>
</dbReference>
<dbReference type="Gene3D" id="3.20.20.70">
    <property type="entry name" value="Aldolase class I"/>
    <property type="match status" value="1"/>
</dbReference>
<dbReference type="EMBL" id="JABVED010000007">
    <property type="protein sequence ID" value="MBC6448217.1"/>
    <property type="molecule type" value="Genomic_DNA"/>
</dbReference>
<dbReference type="InterPro" id="IPR013785">
    <property type="entry name" value="Aldolase_TIM"/>
</dbReference>
<dbReference type="PANTHER" id="PTHR43273:SF8">
    <property type="entry name" value="RADICAL SAM DOMAIN PROTEIN"/>
    <property type="match status" value="1"/>
</dbReference>
<proteinExistence type="predicted"/>
<dbReference type="InterPro" id="IPR023867">
    <property type="entry name" value="Sulphatase_maturase_rSAM"/>
</dbReference>
<sequence length="246" mass="27553">MRVDLAGRVAFGRILRGIELLLAAGRDVSVIAVVSDPSPQRARRLHAFAAELGCTWLGVNIEEREGVNAQRPTTRDLNRTAEFWAELLRCWQENPRVQVREIDRALGFAAHTLREQPSPSRPAMIEPLPTVAFDGSVTLISPELAGFTSERHGVFSCGNVLDEPLDQLIDRGLAANWVREYRRGLRNCRDLCPYFDFCGGGHPSNRHFEHGRLDTTETAYCQNSKIALMEGVIGVAHHNIIRNHPR</sequence>
<reference evidence="1 2" key="1">
    <citation type="submission" date="2020-06" db="EMBL/GenBank/DDBJ databases">
        <title>Actinokineospora xiongansis sp. nov., isolated from soil of Baiyangdian.</title>
        <authorList>
            <person name="Zhang X."/>
        </authorList>
    </citation>
    <scope>NUCLEOTIDE SEQUENCE [LARGE SCALE GENOMIC DNA]</scope>
    <source>
        <strain evidence="1 2">HBU206404</strain>
    </source>
</reference>
<evidence type="ECO:0000313" key="1">
    <source>
        <dbReference type="EMBL" id="MBC6448217.1"/>
    </source>
</evidence>
<evidence type="ECO:0008006" key="3">
    <source>
        <dbReference type="Google" id="ProtNLM"/>
    </source>
</evidence>
<comment type="caution">
    <text evidence="1">The sequence shown here is derived from an EMBL/GenBank/DDBJ whole genome shotgun (WGS) entry which is preliminary data.</text>
</comment>
<dbReference type="PANTHER" id="PTHR43273">
    <property type="entry name" value="ANAEROBIC SULFATASE-MATURATING ENZYME HOMOLOG ASLB-RELATED"/>
    <property type="match status" value="1"/>
</dbReference>
<dbReference type="Proteomes" id="UP000734823">
    <property type="component" value="Unassembled WGS sequence"/>
</dbReference>
<protein>
    <recommendedName>
        <fullName evidence="3">Radical SAM protein with 4Fe4S-binding SPASM domain</fullName>
    </recommendedName>
</protein>
<organism evidence="1 2">
    <name type="scientific">Actinokineospora xionganensis</name>
    <dbReference type="NCBI Taxonomy" id="2684470"/>
    <lineage>
        <taxon>Bacteria</taxon>
        <taxon>Bacillati</taxon>
        <taxon>Actinomycetota</taxon>
        <taxon>Actinomycetes</taxon>
        <taxon>Pseudonocardiales</taxon>
        <taxon>Pseudonocardiaceae</taxon>
        <taxon>Actinokineospora</taxon>
    </lineage>
</organism>